<dbReference type="PANTHER" id="PTHR43798">
    <property type="entry name" value="MONOACYLGLYCEROL LIPASE"/>
    <property type="match status" value="1"/>
</dbReference>
<sequence length="273" mass="31147">MPFITTSDHVKLHYGDHGQGRPLVMIHGWTFSGRFFHRSIETFARQYRVITLDLRGHGESDKPDHGYRIARLAADLRALLETLDLRDVTVLGWSIGSPIIWSYLELFGQERLRSAIFVQQTPKQFFAPDWKLGHATCYDEAGLTFLQQQLAFNRTAFDRQNLEDCLSTSLPDDEKTMLLGEMARCPSHAASLMMADHTTQDWRDVLPHLTLPSLMMVAGRDKVLPAAGPRWVAEHMPHCRAVEFEDSSHMIFLDETEKFNQTVLTFMEEGATA</sequence>
<evidence type="ECO:0000259" key="2">
    <source>
        <dbReference type="Pfam" id="PF00561"/>
    </source>
</evidence>
<protein>
    <submittedName>
        <fullName evidence="3">Alpha/beta hydrolase</fullName>
    </submittedName>
</protein>
<keyword evidence="1 3" id="KW-0378">Hydrolase</keyword>
<keyword evidence="4" id="KW-1185">Reference proteome</keyword>
<name>A0ABR5ZUT2_9PROT</name>
<dbReference type="InterPro" id="IPR050266">
    <property type="entry name" value="AB_hydrolase_sf"/>
</dbReference>
<dbReference type="Proteomes" id="UP000765338">
    <property type="component" value="Unassembled WGS sequence"/>
</dbReference>
<evidence type="ECO:0000313" key="3">
    <source>
        <dbReference type="EMBL" id="MBA5728050.1"/>
    </source>
</evidence>
<accession>A0ABR5ZUT2</accession>
<dbReference type="InterPro" id="IPR029058">
    <property type="entry name" value="AB_hydrolase_fold"/>
</dbReference>
<dbReference type="PANTHER" id="PTHR43798:SF31">
    <property type="entry name" value="AB HYDROLASE SUPERFAMILY PROTEIN YCLE"/>
    <property type="match status" value="1"/>
</dbReference>
<dbReference type="Pfam" id="PF00561">
    <property type="entry name" value="Abhydrolase_1"/>
    <property type="match status" value="1"/>
</dbReference>
<dbReference type="GO" id="GO:0016787">
    <property type="term" value="F:hydrolase activity"/>
    <property type="evidence" value="ECO:0007669"/>
    <property type="project" value="UniProtKB-KW"/>
</dbReference>
<proteinExistence type="predicted"/>
<comment type="caution">
    <text evidence="3">The sequence shown here is derived from an EMBL/GenBank/DDBJ whole genome shotgun (WGS) entry which is preliminary data.</text>
</comment>
<feature type="domain" description="AB hydrolase-1" evidence="2">
    <location>
        <begin position="22"/>
        <end position="255"/>
    </location>
</feature>
<dbReference type="RefSeq" id="WP_182041614.1">
    <property type="nucleotide sequence ID" value="NZ_PDLY01000005.1"/>
</dbReference>
<dbReference type="EMBL" id="PDLY01000005">
    <property type="protein sequence ID" value="MBA5728050.1"/>
    <property type="molecule type" value="Genomic_DNA"/>
</dbReference>
<dbReference type="Gene3D" id="3.40.50.1820">
    <property type="entry name" value="alpha/beta hydrolase"/>
    <property type="match status" value="1"/>
</dbReference>
<dbReference type="SUPFAM" id="SSF53474">
    <property type="entry name" value="alpha/beta-Hydrolases"/>
    <property type="match status" value="1"/>
</dbReference>
<reference evidence="3 4" key="1">
    <citation type="submission" date="2017-10" db="EMBL/GenBank/DDBJ databases">
        <authorList>
            <person name="Jakob F."/>
        </authorList>
    </citation>
    <scope>NUCLEOTIDE SEQUENCE [LARGE SCALE GENOMIC DNA]</scope>
    <source>
        <strain evidence="3 4">TMW 2.1889</strain>
    </source>
</reference>
<organism evidence="3 4">
    <name type="scientific">Bombella mellum</name>
    <dbReference type="NCBI Taxonomy" id="2039288"/>
    <lineage>
        <taxon>Bacteria</taxon>
        <taxon>Pseudomonadati</taxon>
        <taxon>Pseudomonadota</taxon>
        <taxon>Alphaproteobacteria</taxon>
        <taxon>Acetobacterales</taxon>
        <taxon>Acetobacteraceae</taxon>
        <taxon>Bombella</taxon>
    </lineage>
</organism>
<evidence type="ECO:0000313" key="4">
    <source>
        <dbReference type="Proteomes" id="UP000765338"/>
    </source>
</evidence>
<dbReference type="InterPro" id="IPR000073">
    <property type="entry name" value="AB_hydrolase_1"/>
</dbReference>
<evidence type="ECO:0000256" key="1">
    <source>
        <dbReference type="ARBA" id="ARBA00022801"/>
    </source>
</evidence>
<gene>
    <name evidence="3" type="ORF">CPA56_08705</name>
</gene>